<dbReference type="KEGG" id="rah:Rahaq_0032"/>
<dbReference type="Pfam" id="PF00383">
    <property type="entry name" value="dCMP_cyt_deam_1"/>
    <property type="match status" value="1"/>
</dbReference>
<evidence type="ECO:0000256" key="1">
    <source>
        <dbReference type="ARBA" id="ARBA00006576"/>
    </source>
</evidence>
<dbReference type="AlphaFoldDB" id="A0A0H3F3E1"/>
<feature type="domain" description="CMP/dCMP-type deaminase" evidence="5">
    <location>
        <begin position="253"/>
        <end position="425"/>
    </location>
</feature>
<dbReference type="Proteomes" id="UP000007257">
    <property type="component" value="Chromosome"/>
</dbReference>
<proteinExistence type="inferred from homology"/>
<dbReference type="InterPro" id="IPR002125">
    <property type="entry name" value="CMP_dCMP_dom"/>
</dbReference>
<evidence type="ECO:0000256" key="2">
    <source>
        <dbReference type="ARBA" id="ARBA00022723"/>
    </source>
</evidence>
<dbReference type="GO" id="GO:0005737">
    <property type="term" value="C:cytoplasm"/>
    <property type="evidence" value="ECO:0007669"/>
    <property type="project" value="TreeGrafter"/>
</dbReference>
<dbReference type="eggNOG" id="COG1763">
    <property type="taxonomic scope" value="Bacteria"/>
</dbReference>
<dbReference type="GO" id="GO:0004132">
    <property type="term" value="F:dCMP deaminase activity"/>
    <property type="evidence" value="ECO:0007669"/>
    <property type="project" value="TreeGrafter"/>
</dbReference>
<protein>
    <submittedName>
        <fullName evidence="6">CMP/dCMP deaminase zinc-binding protein</fullName>
    </submittedName>
</protein>
<dbReference type="Gene3D" id="3.40.50.300">
    <property type="entry name" value="P-loop containing nucleotide triphosphate hydrolases"/>
    <property type="match status" value="1"/>
</dbReference>
<dbReference type="InterPro" id="IPR016192">
    <property type="entry name" value="APOBEC/CMP_deaminase_Zn-bd"/>
</dbReference>
<accession>A0A0H3F3E1</accession>
<evidence type="ECO:0000313" key="7">
    <source>
        <dbReference type="Proteomes" id="UP000007257"/>
    </source>
</evidence>
<keyword evidence="2" id="KW-0479">Metal-binding</keyword>
<dbReference type="RefSeq" id="WP_013573383.1">
    <property type="nucleotide sequence ID" value="NC_015061.1"/>
</dbReference>
<gene>
    <name evidence="6" type="ordered locus">Rahaq_0032</name>
</gene>
<keyword evidence="3" id="KW-0378">Hydrolase</keyword>
<evidence type="ECO:0000313" key="6">
    <source>
        <dbReference type="EMBL" id="ADW71665.1"/>
    </source>
</evidence>
<reference evidence="7" key="1">
    <citation type="submission" date="2011-01" db="EMBL/GenBank/DDBJ databases">
        <title>Complete sequence of chromosome of Rahnella sp. Y9602.</title>
        <authorList>
            <consortium name="US DOE Joint Genome Institute"/>
            <person name="Lucas S."/>
            <person name="Copeland A."/>
            <person name="Lapidus A."/>
            <person name="Cheng J.-F."/>
            <person name="Goodwin L."/>
            <person name="Pitluck S."/>
            <person name="Lu M."/>
            <person name="Detter J.C."/>
            <person name="Han C."/>
            <person name="Tapia R."/>
            <person name="Land M."/>
            <person name="Hauser L."/>
            <person name="Kyrpides N."/>
            <person name="Ivanova N."/>
            <person name="Ovchinnikova G."/>
            <person name="Pagani I."/>
            <person name="Sobecky P.A."/>
            <person name="Martinez R.J."/>
            <person name="Woyke T."/>
        </authorList>
    </citation>
    <scope>NUCLEOTIDE SEQUENCE [LARGE SCALE GENOMIC DNA]</scope>
    <source>
        <strain evidence="7">Y9602</strain>
    </source>
</reference>
<comment type="similarity">
    <text evidence="1">Belongs to the cytidine and deoxycytidylate deaminase family.</text>
</comment>
<dbReference type="OrthoDB" id="9788517at2"/>
<dbReference type="InterPro" id="IPR016193">
    <property type="entry name" value="Cytidine_deaminase-like"/>
</dbReference>
<evidence type="ECO:0000256" key="4">
    <source>
        <dbReference type="ARBA" id="ARBA00022833"/>
    </source>
</evidence>
<dbReference type="PROSITE" id="PS51747">
    <property type="entry name" value="CYT_DCMP_DEAMINASES_2"/>
    <property type="match status" value="1"/>
</dbReference>
<dbReference type="PANTHER" id="PTHR11086">
    <property type="entry name" value="DEOXYCYTIDYLATE DEAMINASE-RELATED"/>
    <property type="match status" value="1"/>
</dbReference>
<dbReference type="SUPFAM" id="SSF53927">
    <property type="entry name" value="Cytidine deaminase-like"/>
    <property type="match status" value="1"/>
</dbReference>
<dbReference type="PROSITE" id="PS00903">
    <property type="entry name" value="CYT_DCMP_DEAMINASES_1"/>
    <property type="match status" value="1"/>
</dbReference>
<dbReference type="PANTHER" id="PTHR11086:SF18">
    <property type="entry name" value="DEOXYCYTIDYLATE DEAMINASE"/>
    <property type="match status" value="1"/>
</dbReference>
<dbReference type="EMBL" id="CP002505">
    <property type="protein sequence ID" value="ADW71665.1"/>
    <property type="molecule type" value="Genomic_DNA"/>
</dbReference>
<dbReference type="InterPro" id="IPR027417">
    <property type="entry name" value="P-loop_NTPase"/>
</dbReference>
<dbReference type="Gene3D" id="3.40.140.10">
    <property type="entry name" value="Cytidine Deaminase, domain 2"/>
    <property type="match status" value="1"/>
</dbReference>
<name>A0A0H3F3E1_RAHSY</name>
<dbReference type="GO" id="GO:0008270">
    <property type="term" value="F:zinc ion binding"/>
    <property type="evidence" value="ECO:0007669"/>
    <property type="project" value="InterPro"/>
</dbReference>
<evidence type="ECO:0000259" key="5">
    <source>
        <dbReference type="PROSITE" id="PS51747"/>
    </source>
</evidence>
<dbReference type="NCBIfam" id="NF041025">
    <property type="entry name" value="antiphage_deaminase"/>
    <property type="match status" value="1"/>
</dbReference>
<sequence length="514" mass="57523">MAEPAKKIISLPASNQSFGNNNSIDDIRERRSQELVIGLCGASGSGVKTLKEKIITKLKACNYHVVHIRISDLMADTLSAAEAAELKKLEGYEHFIQLQNLGNTLREKHGNIINSELVIRKIKVIRTANLNTGDFKGASGKSTSKIAYIVDQLKHPEEVDLFREVYRNNFYLIGLVRTINERVINLKKDFLNDHQIAEIIRRDRRSEYPYGQHVEDTLQCADYFIRNINNDQIKKSIARFIDLVHGANNVSPSQDETGMFTANSAALRSACLSRQVGAAITDDNCNILSTGCNDVPAAGGGLYSCESKSDKRCYNNDGCHSDMHKDLVRREVEAVIARSDPSRANELAIQIMKTPKIKSLIEYSRAIHAEMDAITTMARLANASTCDKTLYCTTYPCHNCARHIVAAGLKRVVYIEPYAKSLAEDLHGDSIAHADSTDKTKKVIFENFEGTAPRRYTKFFGYSRPRKDDRGKPISYEIPASHHVDPQYLDSYGDSESKVILNVTHKLRDEPVPD</sequence>
<reference evidence="6 7" key="2">
    <citation type="journal article" date="2012" name="J. Bacteriol.">
        <title>Complete Genome Sequence of Rahnella sp. Strain Y9602, a Gammaproteobacterium Isolate from Metal- and Radionuclide-Contaminated Soil.</title>
        <authorList>
            <person name="Martinez R.J."/>
            <person name="Bruce D."/>
            <person name="Detter C."/>
            <person name="Goodwin L.A."/>
            <person name="Han J."/>
            <person name="Han C.S."/>
            <person name="Held B."/>
            <person name="Land M.L."/>
            <person name="Mikhailova N."/>
            <person name="Nolan M."/>
            <person name="Pennacchio L."/>
            <person name="Pitluck S."/>
            <person name="Tapia R."/>
            <person name="Woyke T."/>
            <person name="Sobecky P.A."/>
        </authorList>
    </citation>
    <scope>NUCLEOTIDE SEQUENCE [LARGE SCALE GENOMIC DNA]</scope>
    <source>
        <strain evidence="6 7">Y9602</strain>
    </source>
</reference>
<dbReference type="HOGENOM" id="CLU_029260_0_0_6"/>
<dbReference type="eggNOG" id="COG2131">
    <property type="taxonomic scope" value="Bacteria"/>
</dbReference>
<keyword evidence="4" id="KW-0862">Zinc</keyword>
<evidence type="ECO:0000256" key="3">
    <source>
        <dbReference type="ARBA" id="ARBA00022801"/>
    </source>
</evidence>
<dbReference type="InterPro" id="IPR015517">
    <property type="entry name" value="dCMP_deaminase-rel"/>
</dbReference>
<organism evidence="6 7">
    <name type="scientific">Rahnella sp. (strain Y9602)</name>
    <dbReference type="NCBI Taxonomy" id="2703885"/>
    <lineage>
        <taxon>Bacteria</taxon>
        <taxon>Pseudomonadati</taxon>
        <taxon>Pseudomonadota</taxon>
        <taxon>Gammaproteobacteria</taxon>
        <taxon>Enterobacterales</taxon>
        <taxon>Yersiniaceae</taxon>
        <taxon>Rahnella</taxon>
    </lineage>
</organism>